<dbReference type="GO" id="GO:0016836">
    <property type="term" value="F:hydro-lyase activity"/>
    <property type="evidence" value="ECO:0007669"/>
    <property type="project" value="InterPro"/>
</dbReference>
<evidence type="ECO:0000313" key="3">
    <source>
        <dbReference type="Proteomes" id="UP000309544"/>
    </source>
</evidence>
<dbReference type="PROSITE" id="PS51383">
    <property type="entry name" value="YJEF_C_3"/>
    <property type="match status" value="1"/>
</dbReference>
<dbReference type="InterPro" id="IPR029056">
    <property type="entry name" value="Ribokinase-like"/>
</dbReference>
<dbReference type="AlphaFoldDB" id="A0A5C4RXQ5"/>
<name>A0A5C4RXQ5_PROVB</name>
<keyword evidence="3" id="KW-1185">Reference proteome</keyword>
<sequence>MIGALAAKGASTLNAGAAAAWIHGRAGDLAGPISSQVTADMLPGAVKAAIEELFEITPESPAP</sequence>
<dbReference type="SUPFAM" id="SSF53613">
    <property type="entry name" value="Ribokinase-like"/>
    <property type="match status" value="1"/>
</dbReference>
<dbReference type="Gene3D" id="3.40.1190.20">
    <property type="match status" value="1"/>
</dbReference>
<organism evidence="2 3">
    <name type="scientific">Prosthecochloris vibrioformis</name>
    <name type="common">Chlorobium vibrioforme</name>
    <dbReference type="NCBI Taxonomy" id="1098"/>
    <lineage>
        <taxon>Bacteria</taxon>
        <taxon>Pseudomonadati</taxon>
        <taxon>Chlorobiota</taxon>
        <taxon>Chlorobiia</taxon>
        <taxon>Chlorobiales</taxon>
        <taxon>Chlorobiaceae</taxon>
        <taxon>Prosthecochloris</taxon>
    </lineage>
</organism>
<accession>A0A5C4RXQ5</accession>
<evidence type="ECO:0000259" key="1">
    <source>
        <dbReference type="PROSITE" id="PS51383"/>
    </source>
</evidence>
<protein>
    <recommendedName>
        <fullName evidence="1">YjeF C-terminal domain-containing protein</fullName>
    </recommendedName>
</protein>
<comment type="caution">
    <text evidence="2">The sequence shown here is derived from an EMBL/GenBank/DDBJ whole genome shotgun (WGS) entry which is preliminary data.</text>
</comment>
<dbReference type="EMBL" id="VDCI01000008">
    <property type="protein sequence ID" value="TNJ36073.1"/>
    <property type="molecule type" value="Genomic_DNA"/>
</dbReference>
<reference evidence="2 3" key="1">
    <citation type="submission" date="2019-05" db="EMBL/GenBank/DDBJ databases">
        <title>Draft Whole-Genome sequence of the green sulfur bacterium Prosthecochloris vibrioformis DSM 260.</title>
        <authorList>
            <person name="Meyer T.E."/>
            <person name="Kyndt J.A."/>
        </authorList>
    </citation>
    <scope>NUCLEOTIDE SEQUENCE [LARGE SCALE GENOMIC DNA]</scope>
    <source>
        <strain evidence="2 3">DSM 260</strain>
    </source>
</reference>
<evidence type="ECO:0000313" key="2">
    <source>
        <dbReference type="EMBL" id="TNJ36073.1"/>
    </source>
</evidence>
<dbReference type="Proteomes" id="UP000309544">
    <property type="component" value="Unassembled WGS sequence"/>
</dbReference>
<gene>
    <name evidence="2" type="ORF">FGF68_08520</name>
</gene>
<feature type="domain" description="YjeF C-terminal" evidence="1">
    <location>
        <begin position="1"/>
        <end position="57"/>
    </location>
</feature>
<dbReference type="InterPro" id="IPR000631">
    <property type="entry name" value="CARKD"/>
</dbReference>
<proteinExistence type="predicted"/>